<dbReference type="GO" id="GO:0004820">
    <property type="term" value="F:glycine-tRNA ligase activity"/>
    <property type="evidence" value="ECO:0007669"/>
    <property type="project" value="UniProtKB-UniRule"/>
</dbReference>
<sequence>MPDLLLELRSEEIPARMQRRAAEDLRKLVTDALVERGFLYEGAKAFATPRRLALHVAGLPPRGEAVREERRGPRVGAPEAAIQGFLKSAGLDSIDQARTVTDPKKGEFYLAVIEREGRETLDVLAEILPQIVKSFPWPKSMRWGAASAQPGSLRWVRPLQSIVATFGPETESTEVVPFSVDGIAAGNLTYGHRFLAPEAIEVRRFDDYVQALERAKVVLDADRRKDIILHDARDLAFAQGLDLVEDEGLLEEVAGLVEWPVTLMGRFEESFLDIPAEAIRATIRANQKCFVLRKSGSEDLAPAFILVSNLEASDGGQAITAGNGRVVRARLSDAKFFWETDKAVRLEDRLPKLDSIVFHERLGTQGQRIKRIAALAREIAQLVGADPEDAVQAAKLAKADLVTEMVGEFPELQGLMGRKYATLQGENSSVAAAVEDHYKPLGPSDRVPTDPVSVAVALADKLDTLVGFWAIDEKPTGSKDPFALRRAALGVIKIIVDNNIKLPWTATIRTAFTPIGLHLDVNSDEKFAFNQFLSDALYKAQDKNHDDEDFGLSLETSWDRRWVHEAVYIVGSEYADQLLAFFADRLKVYLRDQGARHDLIDAVFALPGQDDLLMVVRRVEALGKFLDTEDGKNLLAGYKRAANILRIEEKKDGRAYDSEPDAGLIASSGQPEERALHEALGVARAEASSAVGAEDFEGAMRALSRLRAPVDAFFDKVTVNAEDPALRANRLALLNALRAATREVADFSRIEG</sequence>
<gene>
    <name evidence="11" type="primary">glyS</name>
    <name evidence="13" type="ORF">DK427_08250</name>
</gene>
<evidence type="ECO:0000256" key="4">
    <source>
        <dbReference type="ARBA" id="ARBA00022490"/>
    </source>
</evidence>
<dbReference type="InterPro" id="IPR015944">
    <property type="entry name" value="Gly-tRNA-synth_bsu"/>
</dbReference>
<dbReference type="PANTHER" id="PTHR30075">
    <property type="entry name" value="GLYCYL-TRNA SYNTHETASE"/>
    <property type="match status" value="1"/>
</dbReference>
<dbReference type="GO" id="GO:0006420">
    <property type="term" value="P:arginyl-tRNA aminoacylation"/>
    <property type="evidence" value="ECO:0007669"/>
    <property type="project" value="InterPro"/>
</dbReference>
<dbReference type="AlphaFoldDB" id="A0A2U8VR97"/>
<keyword evidence="8 11" id="KW-0648">Protein biosynthesis</keyword>
<evidence type="ECO:0000256" key="5">
    <source>
        <dbReference type="ARBA" id="ARBA00022598"/>
    </source>
</evidence>
<comment type="subunit">
    <text evidence="3 11">Tetramer of two alpha and two beta subunits.</text>
</comment>
<dbReference type="GO" id="GO:0004814">
    <property type="term" value="F:arginine-tRNA ligase activity"/>
    <property type="evidence" value="ECO:0007669"/>
    <property type="project" value="InterPro"/>
</dbReference>
<evidence type="ECO:0000313" key="14">
    <source>
        <dbReference type="Proteomes" id="UP000246058"/>
    </source>
</evidence>
<keyword evidence="5 11" id="KW-0436">Ligase</keyword>
<dbReference type="Pfam" id="PF05746">
    <property type="entry name" value="DALR_1"/>
    <property type="match status" value="1"/>
</dbReference>
<evidence type="ECO:0000256" key="10">
    <source>
        <dbReference type="ARBA" id="ARBA00047937"/>
    </source>
</evidence>
<dbReference type="PANTHER" id="PTHR30075:SF2">
    <property type="entry name" value="GLYCINE--TRNA LIGASE, CHLOROPLASTIC_MITOCHONDRIAL 2"/>
    <property type="match status" value="1"/>
</dbReference>
<name>A0A2U8VR97_9HYPH</name>
<accession>A0A2U8VR97</accession>
<dbReference type="EMBL" id="CP029551">
    <property type="protein sequence ID" value="AWN35736.1"/>
    <property type="molecule type" value="Genomic_DNA"/>
</dbReference>
<protein>
    <recommendedName>
        <fullName evidence="11">Glycine--tRNA ligase beta subunit</fullName>
        <ecNumber evidence="11">6.1.1.14</ecNumber>
    </recommendedName>
    <alternativeName>
        <fullName evidence="11">Glycyl-tRNA synthetase beta subunit</fullName>
        <shortName evidence="11">GlyRS</shortName>
    </alternativeName>
</protein>
<comment type="similarity">
    <text evidence="2 11">Belongs to the class-II aminoacyl-tRNA synthetase family.</text>
</comment>
<evidence type="ECO:0000256" key="3">
    <source>
        <dbReference type="ARBA" id="ARBA00011209"/>
    </source>
</evidence>
<keyword evidence="14" id="KW-1185">Reference proteome</keyword>
<dbReference type="SUPFAM" id="SSF109604">
    <property type="entry name" value="HD-domain/PDEase-like"/>
    <property type="match status" value="1"/>
</dbReference>
<comment type="subcellular location">
    <subcellularLocation>
        <location evidence="1 11">Cytoplasm</location>
    </subcellularLocation>
</comment>
<dbReference type="EC" id="6.1.1.14" evidence="11"/>
<reference evidence="13 14" key="1">
    <citation type="submission" date="2018-05" db="EMBL/GenBank/DDBJ databases">
        <title>Complete Genome Sequence of Methylobacterium sp. 17Sr1-43.</title>
        <authorList>
            <person name="Srinivasan S."/>
        </authorList>
    </citation>
    <scope>NUCLEOTIDE SEQUENCE [LARGE SCALE GENOMIC DNA]</scope>
    <source>
        <strain evidence="13 14">17Sr1-43</strain>
    </source>
</reference>
<dbReference type="NCBIfam" id="TIGR00211">
    <property type="entry name" value="glyS"/>
    <property type="match status" value="1"/>
</dbReference>
<feature type="domain" description="DALR anticodon binding" evidence="12">
    <location>
        <begin position="636"/>
        <end position="739"/>
    </location>
</feature>
<dbReference type="InterPro" id="IPR006194">
    <property type="entry name" value="Gly-tRNA-synth_heterodimer"/>
</dbReference>
<keyword evidence="6 11" id="KW-0547">Nucleotide-binding</keyword>
<evidence type="ECO:0000313" key="13">
    <source>
        <dbReference type="EMBL" id="AWN35736.1"/>
    </source>
</evidence>
<evidence type="ECO:0000256" key="11">
    <source>
        <dbReference type="HAMAP-Rule" id="MF_00255"/>
    </source>
</evidence>
<proteinExistence type="inferred from homology"/>
<evidence type="ECO:0000256" key="7">
    <source>
        <dbReference type="ARBA" id="ARBA00022840"/>
    </source>
</evidence>
<dbReference type="InterPro" id="IPR008909">
    <property type="entry name" value="DALR_anticod-bd"/>
</dbReference>
<keyword evidence="9 11" id="KW-0030">Aminoacyl-tRNA synthetase</keyword>
<evidence type="ECO:0000256" key="9">
    <source>
        <dbReference type="ARBA" id="ARBA00023146"/>
    </source>
</evidence>
<evidence type="ECO:0000256" key="1">
    <source>
        <dbReference type="ARBA" id="ARBA00004496"/>
    </source>
</evidence>
<dbReference type="GO" id="GO:0006426">
    <property type="term" value="P:glycyl-tRNA aminoacylation"/>
    <property type="evidence" value="ECO:0007669"/>
    <property type="project" value="UniProtKB-UniRule"/>
</dbReference>
<keyword evidence="4 11" id="KW-0963">Cytoplasm</keyword>
<evidence type="ECO:0000259" key="12">
    <source>
        <dbReference type="Pfam" id="PF05746"/>
    </source>
</evidence>
<dbReference type="Pfam" id="PF02092">
    <property type="entry name" value="tRNA_synt_2f"/>
    <property type="match status" value="1"/>
</dbReference>
<evidence type="ECO:0000256" key="2">
    <source>
        <dbReference type="ARBA" id="ARBA00008226"/>
    </source>
</evidence>
<dbReference type="HAMAP" id="MF_00255">
    <property type="entry name" value="Gly_tRNA_synth_beta"/>
    <property type="match status" value="1"/>
</dbReference>
<dbReference type="KEGG" id="meti:DK427_08250"/>
<evidence type="ECO:0000256" key="8">
    <source>
        <dbReference type="ARBA" id="ARBA00022917"/>
    </source>
</evidence>
<dbReference type="Proteomes" id="UP000246058">
    <property type="component" value="Chromosome"/>
</dbReference>
<dbReference type="PRINTS" id="PR01045">
    <property type="entry name" value="TRNASYNTHGB"/>
</dbReference>
<comment type="catalytic activity">
    <reaction evidence="10 11">
        <text>tRNA(Gly) + glycine + ATP = glycyl-tRNA(Gly) + AMP + diphosphate</text>
        <dbReference type="Rhea" id="RHEA:16013"/>
        <dbReference type="Rhea" id="RHEA-COMP:9664"/>
        <dbReference type="Rhea" id="RHEA-COMP:9683"/>
        <dbReference type="ChEBI" id="CHEBI:30616"/>
        <dbReference type="ChEBI" id="CHEBI:33019"/>
        <dbReference type="ChEBI" id="CHEBI:57305"/>
        <dbReference type="ChEBI" id="CHEBI:78442"/>
        <dbReference type="ChEBI" id="CHEBI:78522"/>
        <dbReference type="ChEBI" id="CHEBI:456215"/>
        <dbReference type="EC" id="6.1.1.14"/>
    </reaction>
</comment>
<dbReference type="GO" id="GO:0005524">
    <property type="term" value="F:ATP binding"/>
    <property type="evidence" value="ECO:0007669"/>
    <property type="project" value="UniProtKB-UniRule"/>
</dbReference>
<keyword evidence="7 11" id="KW-0067">ATP-binding</keyword>
<dbReference type="PROSITE" id="PS50861">
    <property type="entry name" value="AA_TRNA_LIGASE_II_GLYAB"/>
    <property type="match status" value="1"/>
</dbReference>
<evidence type="ECO:0000256" key="6">
    <source>
        <dbReference type="ARBA" id="ARBA00022741"/>
    </source>
</evidence>
<dbReference type="OrthoDB" id="9775440at2"/>
<organism evidence="13 14">
    <name type="scientific">Methylobacterium radiodurans</name>
    <dbReference type="NCBI Taxonomy" id="2202828"/>
    <lineage>
        <taxon>Bacteria</taxon>
        <taxon>Pseudomonadati</taxon>
        <taxon>Pseudomonadota</taxon>
        <taxon>Alphaproteobacteria</taxon>
        <taxon>Hyphomicrobiales</taxon>
        <taxon>Methylobacteriaceae</taxon>
        <taxon>Methylobacterium</taxon>
    </lineage>
</organism>
<dbReference type="GO" id="GO:0005829">
    <property type="term" value="C:cytosol"/>
    <property type="evidence" value="ECO:0007669"/>
    <property type="project" value="TreeGrafter"/>
</dbReference>